<sequence>MKILVTGSSGHLGEAIIKVLKDADKSFVGVDIKPSEFTTHVGSITDRTFVGEVIAEGVDYILHTATLHKPHVATHSNQDFVDVNITGTLNLLEEARRNNVKAFIYTSTTSTFGDMLTPKAGEPAIWVTEETRSIPKNIYGVTKSAAEDLCQMFFRNHNLPCIILKTSRFFPEEDDNQEVRLAYADLNIKANEYLHRRVDIEDAAKAHLLAIEKAAAIGFSKYIISATSPFTKDMLVGLNRDAIAVVKGIYPEAEEIFKKAGWWLFPKIGRVYVNEKARNELGWRPKYDFKNILNCLREGKDFRSNLSLSIDIKGYHEQKFQNGPYPVSGH</sequence>
<dbReference type="AlphaFoldDB" id="L8JQD3"/>
<dbReference type="PATRIC" id="fig|1237149.3.peg.2726"/>
<dbReference type="InterPro" id="IPR050177">
    <property type="entry name" value="Lipid_A_modif_metabolic_enz"/>
</dbReference>
<dbReference type="PANTHER" id="PTHR43245:SF54">
    <property type="entry name" value="BLL0593 PROTEIN"/>
    <property type="match status" value="1"/>
</dbReference>
<dbReference type="InterPro" id="IPR036291">
    <property type="entry name" value="NAD(P)-bd_dom_sf"/>
</dbReference>
<organism evidence="2 3">
    <name type="scientific">Fulvivirga imtechensis AK7</name>
    <dbReference type="NCBI Taxonomy" id="1237149"/>
    <lineage>
        <taxon>Bacteria</taxon>
        <taxon>Pseudomonadati</taxon>
        <taxon>Bacteroidota</taxon>
        <taxon>Cytophagia</taxon>
        <taxon>Cytophagales</taxon>
        <taxon>Fulvivirgaceae</taxon>
        <taxon>Fulvivirga</taxon>
    </lineage>
</organism>
<dbReference type="eggNOG" id="COG0451">
    <property type="taxonomic scope" value="Bacteria"/>
</dbReference>
<dbReference type="Proteomes" id="UP000011135">
    <property type="component" value="Unassembled WGS sequence"/>
</dbReference>
<dbReference type="InterPro" id="IPR001509">
    <property type="entry name" value="Epimerase_deHydtase"/>
</dbReference>
<dbReference type="Pfam" id="PF01370">
    <property type="entry name" value="Epimerase"/>
    <property type="match status" value="1"/>
</dbReference>
<dbReference type="Gene3D" id="3.40.50.720">
    <property type="entry name" value="NAD(P)-binding Rossmann-like Domain"/>
    <property type="match status" value="1"/>
</dbReference>
<proteinExistence type="predicted"/>
<evidence type="ECO:0000259" key="1">
    <source>
        <dbReference type="Pfam" id="PF01370"/>
    </source>
</evidence>
<dbReference type="RefSeq" id="WP_009580307.1">
    <property type="nucleotide sequence ID" value="NZ_AMZN01000044.1"/>
</dbReference>
<protein>
    <submittedName>
        <fullName evidence="2">UDP-glucose 4-epimerase</fullName>
    </submittedName>
</protein>
<keyword evidence="3" id="KW-1185">Reference proteome</keyword>
<dbReference type="EMBL" id="AMZN01000044">
    <property type="protein sequence ID" value="ELR71166.1"/>
    <property type="molecule type" value="Genomic_DNA"/>
</dbReference>
<evidence type="ECO:0000313" key="3">
    <source>
        <dbReference type="Proteomes" id="UP000011135"/>
    </source>
</evidence>
<evidence type="ECO:0000313" key="2">
    <source>
        <dbReference type="EMBL" id="ELR71166.1"/>
    </source>
</evidence>
<dbReference type="STRING" id="1237149.C900_02970"/>
<reference evidence="2 3" key="1">
    <citation type="submission" date="2012-12" db="EMBL/GenBank/DDBJ databases">
        <title>Genome assembly of Fulvivirga imtechensis AK7.</title>
        <authorList>
            <person name="Nupur N."/>
            <person name="Khatri I."/>
            <person name="Kumar R."/>
            <person name="Subramanian S."/>
            <person name="Pinnaka A."/>
        </authorList>
    </citation>
    <scope>NUCLEOTIDE SEQUENCE [LARGE SCALE GENOMIC DNA]</scope>
    <source>
        <strain evidence="2 3">AK7</strain>
    </source>
</reference>
<dbReference type="SUPFAM" id="SSF51735">
    <property type="entry name" value="NAD(P)-binding Rossmann-fold domains"/>
    <property type="match status" value="1"/>
</dbReference>
<accession>L8JQD3</accession>
<gene>
    <name evidence="2" type="ORF">C900_02970</name>
</gene>
<name>L8JQD3_9BACT</name>
<feature type="domain" description="NAD-dependent epimerase/dehydratase" evidence="1">
    <location>
        <begin position="3"/>
        <end position="216"/>
    </location>
</feature>
<comment type="caution">
    <text evidence="2">The sequence shown here is derived from an EMBL/GenBank/DDBJ whole genome shotgun (WGS) entry which is preliminary data.</text>
</comment>
<dbReference type="PANTHER" id="PTHR43245">
    <property type="entry name" value="BIFUNCTIONAL POLYMYXIN RESISTANCE PROTEIN ARNA"/>
    <property type="match status" value="1"/>
</dbReference>
<dbReference type="OrthoDB" id="9801056at2"/>